<reference evidence="4" key="2">
    <citation type="submission" date="2017-05" db="EMBL/GenBank/DDBJ databases">
        <title>Draft genome sequence of Geobacter pelophilus, a iron(III)-reducing bacteria.</title>
        <authorList>
            <person name="Aoyagi T."/>
            <person name="Koike H."/>
            <person name="Morita T."/>
            <person name="Sato Y."/>
            <person name="Habe H."/>
            <person name="Hori T."/>
        </authorList>
    </citation>
    <scope>NUCLEOTIDE SEQUENCE [LARGE SCALE GENOMIC DNA]</scope>
    <source>
        <strain evidence="4">Drf2</strain>
    </source>
</reference>
<keyword evidence="2" id="KW-0546">Nucleotide metabolism</keyword>
<proteinExistence type="predicted"/>
<evidence type="ECO:0000256" key="2">
    <source>
        <dbReference type="ARBA" id="ARBA00023080"/>
    </source>
</evidence>
<protein>
    <submittedName>
        <fullName evidence="3">dCTP deaminase</fullName>
    </submittedName>
</protein>
<reference evidence="3 4" key="1">
    <citation type="submission" date="2017-04" db="EMBL/GenBank/DDBJ databases">
        <authorList>
            <consortium name="Geobacter pelophilus Genome Sequencing"/>
            <person name="Aoyagi T."/>
            <person name="Koike H."/>
            <person name="Hori T."/>
        </authorList>
    </citation>
    <scope>NUCLEOTIDE SEQUENCE [LARGE SCALE GENOMIC DNA]</scope>
    <source>
        <strain evidence="3 4">Drf2</strain>
    </source>
</reference>
<dbReference type="InterPro" id="IPR033704">
    <property type="entry name" value="dUTPase_trimeric"/>
</dbReference>
<organism evidence="3 4">
    <name type="scientific">Geoanaerobacter pelophilus</name>
    <dbReference type="NCBI Taxonomy" id="60036"/>
    <lineage>
        <taxon>Bacteria</taxon>
        <taxon>Pseudomonadati</taxon>
        <taxon>Thermodesulfobacteriota</taxon>
        <taxon>Desulfuromonadia</taxon>
        <taxon>Geobacterales</taxon>
        <taxon>Geobacteraceae</taxon>
        <taxon>Geoanaerobacter</taxon>
    </lineage>
</organism>
<accession>A0ABQ0MH01</accession>
<dbReference type="SUPFAM" id="SSF51283">
    <property type="entry name" value="dUTPase-like"/>
    <property type="match status" value="1"/>
</dbReference>
<dbReference type="EMBL" id="BDQG01000001">
    <property type="protein sequence ID" value="GAW66367.1"/>
    <property type="molecule type" value="Genomic_DNA"/>
</dbReference>
<sequence>MKTCYYSALALNCNISEACGDLEQRELIMSILVGEEIRAAIKRGEIAIDPLDESQIGPGSVDLTLGNDFRVFRKQDGICHVHNESDFADVTDLVSLAEGEYITIAPCEMILGITRERITLAESMAGWLEGRSRFARFGLAVHVTAGFMQPGISNHQVLEIVNLGHRPLALYPGTQICQFVFDRCIGVARYQGRFVDQWKP</sequence>
<name>A0ABQ0MH01_9BACT</name>
<dbReference type="InterPro" id="IPR011962">
    <property type="entry name" value="dCTP_deaminase"/>
</dbReference>
<dbReference type="CDD" id="cd07557">
    <property type="entry name" value="trimeric_dUTPase"/>
    <property type="match status" value="1"/>
</dbReference>
<dbReference type="PANTHER" id="PTHR42680:SF3">
    <property type="entry name" value="DCTP DEAMINASE"/>
    <property type="match status" value="1"/>
</dbReference>
<evidence type="ECO:0000313" key="4">
    <source>
        <dbReference type="Proteomes" id="UP000194153"/>
    </source>
</evidence>
<evidence type="ECO:0000313" key="3">
    <source>
        <dbReference type="EMBL" id="GAW66367.1"/>
    </source>
</evidence>
<dbReference type="NCBIfam" id="TIGR02274">
    <property type="entry name" value="dCTP_deam"/>
    <property type="match status" value="1"/>
</dbReference>
<keyword evidence="4" id="KW-1185">Reference proteome</keyword>
<keyword evidence="1" id="KW-0378">Hydrolase</keyword>
<dbReference type="Proteomes" id="UP000194153">
    <property type="component" value="Unassembled WGS sequence"/>
</dbReference>
<evidence type="ECO:0000256" key="1">
    <source>
        <dbReference type="ARBA" id="ARBA00022801"/>
    </source>
</evidence>
<dbReference type="Pfam" id="PF22769">
    <property type="entry name" value="DCD"/>
    <property type="match status" value="1"/>
</dbReference>
<gene>
    <name evidence="3" type="ORF">GPEL0_01f1700</name>
</gene>
<dbReference type="PANTHER" id="PTHR42680">
    <property type="entry name" value="DCTP DEAMINASE"/>
    <property type="match status" value="1"/>
</dbReference>
<comment type="caution">
    <text evidence="3">The sequence shown here is derived from an EMBL/GenBank/DDBJ whole genome shotgun (WGS) entry which is preliminary data.</text>
</comment>
<dbReference type="Gene3D" id="2.70.40.10">
    <property type="match status" value="1"/>
</dbReference>
<dbReference type="InterPro" id="IPR036157">
    <property type="entry name" value="dUTPase-like_sf"/>
</dbReference>